<accession>A0A8S4RG36</accession>
<proteinExistence type="predicted"/>
<evidence type="ECO:0000313" key="3">
    <source>
        <dbReference type="Proteomes" id="UP000838756"/>
    </source>
</evidence>
<dbReference type="EMBL" id="CAKXAJ010025115">
    <property type="protein sequence ID" value="CAH2235219.1"/>
    <property type="molecule type" value="Genomic_DNA"/>
</dbReference>
<protein>
    <submittedName>
        <fullName evidence="2">Jg10471 protein</fullName>
    </submittedName>
</protein>
<comment type="caution">
    <text evidence="2">The sequence shown here is derived from an EMBL/GenBank/DDBJ whole genome shotgun (WGS) entry which is preliminary data.</text>
</comment>
<gene>
    <name evidence="2" type="primary">jg10471</name>
    <name evidence="2" type="ORF">PAEG_LOCUS12891</name>
</gene>
<sequence>MLRVSLRAQIRKEKIRRRTTVTDIGAGGDIARRTDGLWCLKMLEWRPRNGKRSVGRLPTRWTDNIGSLGAAGNKRPRTVDCGAPYKRPTSVDVNL</sequence>
<reference evidence="2" key="1">
    <citation type="submission" date="2022-03" db="EMBL/GenBank/DDBJ databases">
        <authorList>
            <person name="Lindestad O."/>
        </authorList>
    </citation>
    <scope>NUCLEOTIDE SEQUENCE</scope>
</reference>
<name>A0A8S4RG36_9NEOP</name>
<evidence type="ECO:0000313" key="2">
    <source>
        <dbReference type="EMBL" id="CAH2235219.1"/>
    </source>
</evidence>
<dbReference type="Proteomes" id="UP000838756">
    <property type="component" value="Unassembled WGS sequence"/>
</dbReference>
<keyword evidence="3" id="KW-1185">Reference proteome</keyword>
<dbReference type="OrthoDB" id="407509at2759"/>
<organism evidence="2 3">
    <name type="scientific">Pararge aegeria aegeria</name>
    <dbReference type="NCBI Taxonomy" id="348720"/>
    <lineage>
        <taxon>Eukaryota</taxon>
        <taxon>Metazoa</taxon>
        <taxon>Ecdysozoa</taxon>
        <taxon>Arthropoda</taxon>
        <taxon>Hexapoda</taxon>
        <taxon>Insecta</taxon>
        <taxon>Pterygota</taxon>
        <taxon>Neoptera</taxon>
        <taxon>Endopterygota</taxon>
        <taxon>Lepidoptera</taxon>
        <taxon>Glossata</taxon>
        <taxon>Ditrysia</taxon>
        <taxon>Papilionoidea</taxon>
        <taxon>Nymphalidae</taxon>
        <taxon>Satyrinae</taxon>
        <taxon>Satyrini</taxon>
        <taxon>Parargina</taxon>
        <taxon>Pararge</taxon>
    </lineage>
</organism>
<feature type="region of interest" description="Disordered" evidence="1">
    <location>
        <begin position="67"/>
        <end position="95"/>
    </location>
</feature>
<dbReference type="AlphaFoldDB" id="A0A8S4RG36"/>
<evidence type="ECO:0000256" key="1">
    <source>
        <dbReference type="SAM" id="MobiDB-lite"/>
    </source>
</evidence>